<dbReference type="InterPro" id="IPR011701">
    <property type="entry name" value="MFS"/>
</dbReference>
<evidence type="ECO:0000256" key="4">
    <source>
        <dbReference type="ARBA" id="ARBA00022989"/>
    </source>
</evidence>
<evidence type="ECO:0000313" key="9">
    <source>
        <dbReference type="Proteomes" id="UP000554235"/>
    </source>
</evidence>
<dbReference type="InterPro" id="IPR036259">
    <property type="entry name" value="MFS_trans_sf"/>
</dbReference>
<accession>A0A8H4PFT6</accession>
<dbReference type="AlphaFoldDB" id="A0A8H4PFT6"/>
<keyword evidence="6" id="KW-0325">Glycoprotein</keyword>
<keyword evidence="5 7" id="KW-0472">Membrane</keyword>
<feature type="transmembrane region" description="Helical" evidence="7">
    <location>
        <begin position="298"/>
        <end position="316"/>
    </location>
</feature>
<gene>
    <name evidence="8" type="ORF">FALBO_14186</name>
</gene>
<feature type="transmembrane region" description="Helical" evidence="7">
    <location>
        <begin position="261"/>
        <end position="278"/>
    </location>
</feature>
<keyword evidence="4 7" id="KW-1133">Transmembrane helix</keyword>
<dbReference type="OrthoDB" id="2985014at2759"/>
<reference evidence="8 9" key="1">
    <citation type="submission" date="2020-01" db="EMBL/GenBank/DDBJ databases">
        <title>Identification and distribution of gene clusters putatively required for synthesis of sphingolipid metabolism inhibitors in phylogenetically diverse species of the filamentous fungus Fusarium.</title>
        <authorList>
            <person name="Kim H.-S."/>
            <person name="Busman M."/>
            <person name="Brown D.W."/>
            <person name="Divon H."/>
            <person name="Uhlig S."/>
            <person name="Proctor R.H."/>
        </authorList>
    </citation>
    <scope>NUCLEOTIDE SEQUENCE [LARGE SCALE GENOMIC DNA]</scope>
    <source>
        <strain evidence="8 9">NRRL 20459</strain>
    </source>
</reference>
<evidence type="ECO:0000256" key="1">
    <source>
        <dbReference type="ARBA" id="ARBA00004141"/>
    </source>
</evidence>
<keyword evidence="2" id="KW-0813">Transport</keyword>
<feature type="transmembrane region" description="Helical" evidence="7">
    <location>
        <begin position="120"/>
        <end position="138"/>
    </location>
</feature>
<evidence type="ECO:0000256" key="7">
    <source>
        <dbReference type="SAM" id="Phobius"/>
    </source>
</evidence>
<organism evidence="8 9">
    <name type="scientific">Fusarium albosuccineum</name>
    <dbReference type="NCBI Taxonomy" id="1237068"/>
    <lineage>
        <taxon>Eukaryota</taxon>
        <taxon>Fungi</taxon>
        <taxon>Dikarya</taxon>
        <taxon>Ascomycota</taxon>
        <taxon>Pezizomycotina</taxon>
        <taxon>Sordariomycetes</taxon>
        <taxon>Hypocreomycetidae</taxon>
        <taxon>Hypocreales</taxon>
        <taxon>Nectriaceae</taxon>
        <taxon>Fusarium</taxon>
        <taxon>Fusarium decemcellulare species complex</taxon>
    </lineage>
</organism>
<sequence>MASLTEKSQHLHPETSDQGIISDEAINVPGYDATINAQSGKTRKALLKVDLCILPFIVPCFCFLQFDRTNIGNALTDTLRDDINIDNSDINLAQTLFTVGFIVTELPFNMISKYMGPERFLPITMFLWGIATWSQIFLKSAAGLCAARFFVGALEGGYIPGFALYISKYYTNNELALRYAIFWASNKGVLTCFLGVVAYLYLPHGAAKPKSFFGKSFNIFTEREASILVTRVIRNDPTKALRYGHPVLPSHIIETFMDWRLYGHLVAALLSMVMIAPMNTYAPSIIKSLGFTALQANGLNSVGSVCALIWSVSLAFSSDKFRERGLHITVGYLWGAIGLLWLALAPDGVSKWTLYGGVVWTQMGMGSAQAISAAWLTTKMQDYKRPVALVAYVMSIQLSSFPGNQLFRAEARDHEHDILLASSQSIDTALTRDLPMLATHLRPSCPLQGPGELRKPANSAASIKHAATRRKISEALAFGARPSPSLVPLNILRRTDLRLRRLSVTRDESQSLVPKMLISRVLLERLERTVGALVDRLDSRFNGLDGIPSDALGPPRSKELIPVPDLDPPPVFLIRDAATDAGVHSPEQTPHSISQSDVTTAGLVPASTAHSLLAFIFLIAVRHTTQELADRLAPRLFEEAKSLITSSLLEVPQTVEFFQAALILSLWSTTIGQVPLSVDSWLLTGYALQQAFISPHFAEILRPGSTTMTTLELDSWCLWNHICVAHLQYCVGTRRQSLLTQEHIDRCLYFSKLDYITNYEARMAAEVGLYWIIYNKCGTSQVDLTGTKLALTAWQQEWAKLFDEPRSQFLQMGFHFAHLLAYCQTVKSPNSVMRTSILEEMIRHSKAIIDLAIDTADERTRHLTDHIYHTITFSALTLCRILSTYESKLRTANYDVDGLDNTVFQLINWLRSIGLPCHAAHILGDIISAQFGKLRPDFYATIPVTDGTEINDGNGLFTAHDLSLPPDISIYYPDFISWEISHMDGDLASWPEWS</sequence>
<comment type="subcellular location">
    <subcellularLocation>
        <location evidence="1">Membrane</location>
        <topology evidence="1">Multi-pass membrane protein</topology>
    </subcellularLocation>
</comment>
<comment type="caution">
    <text evidence="8">The sequence shown here is derived from an EMBL/GenBank/DDBJ whole genome shotgun (WGS) entry which is preliminary data.</text>
</comment>
<evidence type="ECO:0000256" key="5">
    <source>
        <dbReference type="ARBA" id="ARBA00023136"/>
    </source>
</evidence>
<feature type="transmembrane region" description="Helical" evidence="7">
    <location>
        <begin position="328"/>
        <end position="346"/>
    </location>
</feature>
<protein>
    <submittedName>
        <fullName evidence="8">Nicotinamide mononucleotide permease</fullName>
    </submittedName>
</protein>
<feature type="transmembrane region" description="Helical" evidence="7">
    <location>
        <begin position="179"/>
        <end position="202"/>
    </location>
</feature>
<feature type="transmembrane region" description="Helical" evidence="7">
    <location>
        <begin position="145"/>
        <end position="167"/>
    </location>
</feature>
<evidence type="ECO:0000256" key="6">
    <source>
        <dbReference type="ARBA" id="ARBA00023180"/>
    </source>
</evidence>
<keyword evidence="9" id="KW-1185">Reference proteome</keyword>
<dbReference type="Pfam" id="PF07690">
    <property type="entry name" value="MFS_1"/>
    <property type="match status" value="1"/>
</dbReference>
<feature type="transmembrane region" description="Helical" evidence="7">
    <location>
        <begin position="45"/>
        <end position="66"/>
    </location>
</feature>
<dbReference type="EMBL" id="JAADYS010002267">
    <property type="protein sequence ID" value="KAF4459062.1"/>
    <property type="molecule type" value="Genomic_DNA"/>
</dbReference>
<dbReference type="SUPFAM" id="SSF103473">
    <property type="entry name" value="MFS general substrate transporter"/>
    <property type="match status" value="1"/>
</dbReference>
<dbReference type="GO" id="GO:0016020">
    <property type="term" value="C:membrane"/>
    <property type="evidence" value="ECO:0007669"/>
    <property type="project" value="UniProtKB-SubCell"/>
</dbReference>
<dbReference type="GO" id="GO:0022857">
    <property type="term" value="F:transmembrane transporter activity"/>
    <property type="evidence" value="ECO:0007669"/>
    <property type="project" value="InterPro"/>
</dbReference>
<dbReference type="Proteomes" id="UP000554235">
    <property type="component" value="Unassembled WGS sequence"/>
</dbReference>
<evidence type="ECO:0000256" key="3">
    <source>
        <dbReference type="ARBA" id="ARBA00022692"/>
    </source>
</evidence>
<dbReference type="PANTHER" id="PTHR43791:SF86">
    <property type="entry name" value="MAJOR FACILITATOR SUPERFAMILY (MFS) PROFILE DOMAIN-CONTAINING PROTEIN"/>
    <property type="match status" value="1"/>
</dbReference>
<keyword evidence="3 7" id="KW-0812">Transmembrane</keyword>
<evidence type="ECO:0000256" key="2">
    <source>
        <dbReference type="ARBA" id="ARBA00022448"/>
    </source>
</evidence>
<evidence type="ECO:0000313" key="8">
    <source>
        <dbReference type="EMBL" id="KAF4459062.1"/>
    </source>
</evidence>
<dbReference type="Gene3D" id="1.20.1250.20">
    <property type="entry name" value="MFS general substrate transporter like domains"/>
    <property type="match status" value="2"/>
</dbReference>
<name>A0A8H4PFT6_9HYPO</name>
<proteinExistence type="predicted"/>
<dbReference type="PANTHER" id="PTHR43791">
    <property type="entry name" value="PERMEASE-RELATED"/>
    <property type="match status" value="1"/>
</dbReference>
<dbReference type="CDD" id="cd12148">
    <property type="entry name" value="fungal_TF_MHR"/>
    <property type="match status" value="1"/>
</dbReference>